<comment type="caution">
    <text evidence="2">The sequence shown here is derived from an EMBL/GenBank/DDBJ whole genome shotgun (WGS) entry which is preliminary data.</text>
</comment>
<dbReference type="EMBL" id="JBHSON010000080">
    <property type="protein sequence ID" value="MFC5752069.1"/>
    <property type="molecule type" value="Genomic_DNA"/>
</dbReference>
<evidence type="ECO:0000256" key="1">
    <source>
        <dbReference type="ARBA" id="ARBA00010617"/>
    </source>
</evidence>
<sequence length="409" mass="45763">MTVTEEGAQAINLLSVAAWADGQPLDQFRWLRENHPVYWHSQPEPARDARYGAGFWAVTSYEGVHTVLRHNDLYSSHGYLGKLDLPEEVERNSAFIMLDDPRHALLRKIISGWFTPRMVKRREARFREIAGDIIDEMSERGTCEFVQDVAGKMASYVGADLLGIPRSDAVALYRHVETIHGVSDTQDPEAVRAAREAEGEYCRQVWREKRANPADDISTRLAFGMIGDEPMDEEAFVPNLGLLVHGSSDTTRNLIAGGILALLQNPDQRALLMEDLDGGIGAAVEEMLRWLSPVAHVYRIATRDTVLLGQRIERGDAVIPWYGAANSDPAKFENPERFDVLRSPNPHISFGFSGHYCLGVHVGRLQGRVMVREVLRRIPDLELAEPVSWLASTLVSGPATMRVRYSPTK</sequence>
<dbReference type="InterPro" id="IPR002397">
    <property type="entry name" value="Cyt_P450_B"/>
</dbReference>
<dbReference type="PANTHER" id="PTHR46696:SF4">
    <property type="entry name" value="BIOTIN BIOSYNTHESIS CYTOCHROME P450"/>
    <property type="match status" value="1"/>
</dbReference>
<dbReference type="PRINTS" id="PR00359">
    <property type="entry name" value="BP450"/>
</dbReference>
<accession>A0ABW1ACM5</accession>
<organism evidence="2 3">
    <name type="scientific">Actinomadura rugatobispora</name>
    <dbReference type="NCBI Taxonomy" id="1994"/>
    <lineage>
        <taxon>Bacteria</taxon>
        <taxon>Bacillati</taxon>
        <taxon>Actinomycetota</taxon>
        <taxon>Actinomycetes</taxon>
        <taxon>Streptosporangiales</taxon>
        <taxon>Thermomonosporaceae</taxon>
        <taxon>Actinomadura</taxon>
    </lineage>
</organism>
<dbReference type="Pfam" id="PF00067">
    <property type="entry name" value="p450"/>
    <property type="match status" value="1"/>
</dbReference>
<dbReference type="SUPFAM" id="SSF48264">
    <property type="entry name" value="Cytochrome P450"/>
    <property type="match status" value="1"/>
</dbReference>
<dbReference type="CDD" id="cd11033">
    <property type="entry name" value="CYP142-like"/>
    <property type="match status" value="1"/>
</dbReference>
<gene>
    <name evidence="2" type="ORF">ACFPZN_41220</name>
</gene>
<comment type="similarity">
    <text evidence="1">Belongs to the cytochrome P450 family.</text>
</comment>
<name>A0ABW1ACM5_9ACTN</name>
<dbReference type="InterPro" id="IPR036396">
    <property type="entry name" value="Cyt_P450_sf"/>
</dbReference>
<dbReference type="Gene3D" id="1.10.630.10">
    <property type="entry name" value="Cytochrome P450"/>
    <property type="match status" value="1"/>
</dbReference>
<dbReference type="InterPro" id="IPR001128">
    <property type="entry name" value="Cyt_P450"/>
</dbReference>
<reference evidence="3" key="1">
    <citation type="journal article" date="2019" name="Int. J. Syst. Evol. Microbiol.">
        <title>The Global Catalogue of Microorganisms (GCM) 10K type strain sequencing project: providing services to taxonomists for standard genome sequencing and annotation.</title>
        <authorList>
            <consortium name="The Broad Institute Genomics Platform"/>
            <consortium name="The Broad Institute Genome Sequencing Center for Infectious Disease"/>
            <person name="Wu L."/>
            <person name="Ma J."/>
        </authorList>
    </citation>
    <scope>NUCLEOTIDE SEQUENCE [LARGE SCALE GENOMIC DNA]</scope>
    <source>
        <strain evidence="3">KCTC 42087</strain>
    </source>
</reference>
<proteinExistence type="inferred from homology"/>
<evidence type="ECO:0000313" key="3">
    <source>
        <dbReference type="Proteomes" id="UP001596074"/>
    </source>
</evidence>
<dbReference type="PANTHER" id="PTHR46696">
    <property type="entry name" value="P450, PUTATIVE (EUROFUNG)-RELATED"/>
    <property type="match status" value="1"/>
</dbReference>
<evidence type="ECO:0000313" key="2">
    <source>
        <dbReference type="EMBL" id="MFC5752069.1"/>
    </source>
</evidence>
<protein>
    <submittedName>
        <fullName evidence="2">Cytochrome P450</fullName>
    </submittedName>
</protein>
<keyword evidence="3" id="KW-1185">Reference proteome</keyword>
<dbReference type="Proteomes" id="UP001596074">
    <property type="component" value="Unassembled WGS sequence"/>
</dbReference>
<dbReference type="RefSeq" id="WP_378288031.1">
    <property type="nucleotide sequence ID" value="NZ_JBHSON010000080.1"/>
</dbReference>